<dbReference type="Proteomes" id="UP000800035">
    <property type="component" value="Unassembled WGS sequence"/>
</dbReference>
<accession>A0A6A5TCC9</accession>
<protein>
    <submittedName>
        <fullName evidence="2">Uncharacterized protein</fullName>
    </submittedName>
</protein>
<evidence type="ECO:0000313" key="2">
    <source>
        <dbReference type="EMBL" id="KAF1949312.1"/>
    </source>
</evidence>
<dbReference type="AlphaFoldDB" id="A0A6A5TCC9"/>
<reference evidence="2" key="1">
    <citation type="journal article" date="2020" name="Stud. Mycol.">
        <title>101 Dothideomycetes genomes: a test case for predicting lifestyles and emergence of pathogens.</title>
        <authorList>
            <person name="Haridas S."/>
            <person name="Albert R."/>
            <person name="Binder M."/>
            <person name="Bloem J."/>
            <person name="Labutti K."/>
            <person name="Salamov A."/>
            <person name="Andreopoulos B."/>
            <person name="Baker S."/>
            <person name="Barry K."/>
            <person name="Bills G."/>
            <person name="Bluhm B."/>
            <person name="Cannon C."/>
            <person name="Castanera R."/>
            <person name="Culley D."/>
            <person name="Daum C."/>
            <person name="Ezra D."/>
            <person name="Gonzalez J."/>
            <person name="Henrissat B."/>
            <person name="Kuo A."/>
            <person name="Liang C."/>
            <person name="Lipzen A."/>
            <person name="Lutzoni F."/>
            <person name="Magnuson J."/>
            <person name="Mondo S."/>
            <person name="Nolan M."/>
            <person name="Ohm R."/>
            <person name="Pangilinan J."/>
            <person name="Park H.-J."/>
            <person name="Ramirez L."/>
            <person name="Alfaro M."/>
            <person name="Sun H."/>
            <person name="Tritt A."/>
            <person name="Yoshinaga Y."/>
            <person name="Zwiers L.-H."/>
            <person name="Turgeon B."/>
            <person name="Goodwin S."/>
            <person name="Spatafora J."/>
            <person name="Crous P."/>
            <person name="Grigoriev I."/>
        </authorList>
    </citation>
    <scope>NUCLEOTIDE SEQUENCE</scope>
    <source>
        <strain evidence="2">CBS 675.92</strain>
    </source>
</reference>
<feature type="compositionally biased region" description="Basic residues" evidence="1">
    <location>
        <begin position="117"/>
        <end position="130"/>
    </location>
</feature>
<evidence type="ECO:0000313" key="3">
    <source>
        <dbReference type="Proteomes" id="UP000800035"/>
    </source>
</evidence>
<gene>
    <name evidence="2" type="ORF">CC80DRAFT_555518</name>
</gene>
<proteinExistence type="predicted"/>
<sequence>MALRDRSRSGSSRRIPRRRTEGSLVVLKARGPQCEKGRMMQLVSRRGGGECSAGRRASGPTEALMMGDGMDGAVKGQAIDDASLLPIPSNAKNVAAIEKKGGAAAAGYRGHGLGLARPRHRRCRPNRRSRTRQESASVGPVGAEAITGRALQ</sequence>
<organism evidence="2 3">
    <name type="scientific">Byssothecium circinans</name>
    <dbReference type="NCBI Taxonomy" id="147558"/>
    <lineage>
        <taxon>Eukaryota</taxon>
        <taxon>Fungi</taxon>
        <taxon>Dikarya</taxon>
        <taxon>Ascomycota</taxon>
        <taxon>Pezizomycotina</taxon>
        <taxon>Dothideomycetes</taxon>
        <taxon>Pleosporomycetidae</taxon>
        <taxon>Pleosporales</taxon>
        <taxon>Massarineae</taxon>
        <taxon>Massarinaceae</taxon>
        <taxon>Byssothecium</taxon>
    </lineage>
</organism>
<evidence type="ECO:0000256" key="1">
    <source>
        <dbReference type="SAM" id="MobiDB-lite"/>
    </source>
</evidence>
<feature type="region of interest" description="Disordered" evidence="1">
    <location>
        <begin position="1"/>
        <end position="22"/>
    </location>
</feature>
<dbReference type="EMBL" id="ML977039">
    <property type="protein sequence ID" value="KAF1949312.1"/>
    <property type="molecule type" value="Genomic_DNA"/>
</dbReference>
<feature type="region of interest" description="Disordered" evidence="1">
    <location>
        <begin position="107"/>
        <end position="152"/>
    </location>
</feature>
<keyword evidence="3" id="KW-1185">Reference proteome</keyword>
<name>A0A6A5TCC9_9PLEO</name>